<evidence type="ECO:0000313" key="1">
    <source>
        <dbReference type="EMBL" id="KMU92115.1"/>
    </source>
</evidence>
<evidence type="ECO:0000313" key="2">
    <source>
        <dbReference type="Proteomes" id="UP000054563"/>
    </source>
</evidence>
<dbReference type="VEuPathDB" id="FungiDB:CIHG_09869"/>
<gene>
    <name evidence="1" type="ORF">CIHG_09869</name>
</gene>
<accession>A0A0J8S3S9</accession>
<reference evidence="2" key="1">
    <citation type="journal article" date="2010" name="Genome Res.">
        <title>Population genomic sequencing of Coccidioides fungi reveals recent hybridization and transposon control.</title>
        <authorList>
            <person name="Neafsey D.E."/>
            <person name="Barker B.M."/>
            <person name="Sharpton T.J."/>
            <person name="Stajich J.E."/>
            <person name="Park D.J."/>
            <person name="Whiston E."/>
            <person name="Hung C.-Y."/>
            <person name="McMahan C."/>
            <person name="White J."/>
            <person name="Sykes S."/>
            <person name="Heiman D."/>
            <person name="Young S."/>
            <person name="Zeng Q."/>
            <person name="Abouelleil A."/>
            <person name="Aftuck L."/>
            <person name="Bessette D."/>
            <person name="Brown A."/>
            <person name="FitzGerald M."/>
            <person name="Lui A."/>
            <person name="Macdonald J.P."/>
            <person name="Priest M."/>
            <person name="Orbach M.J."/>
            <person name="Galgiani J.N."/>
            <person name="Kirkland T.N."/>
            <person name="Cole G.T."/>
            <person name="Birren B.W."/>
            <person name="Henn M.R."/>
            <person name="Taylor J.W."/>
            <person name="Rounsley S.D."/>
        </authorList>
    </citation>
    <scope>NUCLEOTIDE SEQUENCE [LARGE SCALE GENOMIC DNA]</scope>
    <source>
        <strain evidence="2">H538.4</strain>
    </source>
</reference>
<protein>
    <submittedName>
        <fullName evidence="1">Uncharacterized protein</fullName>
    </submittedName>
</protein>
<dbReference type="Proteomes" id="UP000054563">
    <property type="component" value="Unassembled WGS sequence"/>
</dbReference>
<name>A0A0J8S3S9_COCIT</name>
<sequence>MVPAPLIGETRGTVVPIGPEMLVNAPWHGRWTTSRAFGVALAAVERRCRLSFSSDRPTPLCAQAKLSDMLMGAVACDIPIHPESYLPSQKAHCLSPLALAG</sequence>
<dbReference type="EMBL" id="DS017054">
    <property type="protein sequence ID" value="KMU92115.1"/>
    <property type="molecule type" value="Genomic_DNA"/>
</dbReference>
<dbReference type="AlphaFoldDB" id="A0A0J8S3S9"/>
<proteinExistence type="predicted"/>
<organism evidence="1 2">
    <name type="scientific">Coccidioides immitis H538.4</name>
    <dbReference type="NCBI Taxonomy" id="396776"/>
    <lineage>
        <taxon>Eukaryota</taxon>
        <taxon>Fungi</taxon>
        <taxon>Dikarya</taxon>
        <taxon>Ascomycota</taxon>
        <taxon>Pezizomycotina</taxon>
        <taxon>Eurotiomycetes</taxon>
        <taxon>Eurotiomycetidae</taxon>
        <taxon>Onygenales</taxon>
        <taxon>Onygenaceae</taxon>
        <taxon>Coccidioides</taxon>
    </lineage>
</organism>